<protein>
    <submittedName>
        <fullName evidence="1">Uncharacterized protein</fullName>
    </submittedName>
</protein>
<name>A0A2N5TDS3_9BASI</name>
<organism evidence="1 2">
    <name type="scientific">Puccinia coronata f. sp. avenae</name>
    <dbReference type="NCBI Taxonomy" id="200324"/>
    <lineage>
        <taxon>Eukaryota</taxon>
        <taxon>Fungi</taxon>
        <taxon>Dikarya</taxon>
        <taxon>Basidiomycota</taxon>
        <taxon>Pucciniomycotina</taxon>
        <taxon>Pucciniomycetes</taxon>
        <taxon>Pucciniales</taxon>
        <taxon>Pucciniaceae</taxon>
        <taxon>Puccinia</taxon>
    </lineage>
</organism>
<gene>
    <name evidence="1" type="ORF">PCASD_12382</name>
</gene>
<dbReference type="PANTHER" id="PTHR48147">
    <property type="entry name" value="PROTEIN CBG23787"/>
    <property type="match status" value="1"/>
</dbReference>
<comment type="caution">
    <text evidence="1">The sequence shown here is derived from an EMBL/GenBank/DDBJ whole genome shotgun (WGS) entry which is preliminary data.</text>
</comment>
<dbReference type="Proteomes" id="UP000235392">
    <property type="component" value="Unassembled WGS sequence"/>
</dbReference>
<evidence type="ECO:0000313" key="2">
    <source>
        <dbReference type="Proteomes" id="UP000235392"/>
    </source>
</evidence>
<accession>A0A2N5TDS3</accession>
<reference evidence="1 2" key="1">
    <citation type="submission" date="2017-11" db="EMBL/GenBank/DDBJ databases">
        <title>De novo assembly and phasing of dikaryotic genomes from two isolates of Puccinia coronata f. sp. avenae, the causal agent of oat crown rust.</title>
        <authorList>
            <person name="Miller M.E."/>
            <person name="Zhang Y."/>
            <person name="Omidvar V."/>
            <person name="Sperschneider J."/>
            <person name="Schwessinger B."/>
            <person name="Raley C."/>
            <person name="Palmer J.M."/>
            <person name="Garnica D."/>
            <person name="Upadhyaya N."/>
            <person name="Rathjen J."/>
            <person name="Taylor J.M."/>
            <person name="Park R.F."/>
            <person name="Dodds P.N."/>
            <person name="Hirsch C.D."/>
            <person name="Kianian S.F."/>
            <person name="Figueroa M."/>
        </authorList>
    </citation>
    <scope>NUCLEOTIDE SEQUENCE [LARGE SCALE GENOMIC DNA]</scope>
    <source>
        <strain evidence="1">12SD80</strain>
    </source>
</reference>
<dbReference type="AlphaFoldDB" id="A0A2N5TDS3"/>
<dbReference type="EMBL" id="PGCI01000628">
    <property type="protein sequence ID" value="PLW23646.1"/>
    <property type="molecule type" value="Genomic_DNA"/>
</dbReference>
<dbReference type="PANTHER" id="PTHR48147:SF3">
    <property type="entry name" value="MYELIN TRANSCRIPTION FACTOR 1-LIKE PROTEIN"/>
    <property type="match status" value="1"/>
</dbReference>
<proteinExistence type="predicted"/>
<sequence length="431" mass="48771">MDLLAAPEPQGPTHEEKIDAIYRRYPKVKKWLDWWTTANVEAMLFQSHKPLIEDTPDGLPETTNAQESMHRLYYMISPGHTSLMVGMIELFSFVTVLEEDWNSVMKGVPICYGTGQKSKDVGVSMGLSKKRKRNYQAPNDGRPPDTTDALLERVPKKAKLGRPRNAANFDKNPYLTYVSYHAITKNPSRANCCWLAALLESLYSLFSPLWLRGINGNGKDLFSYAVQHFMSRSTFKLTQKGTIKSILTRGQNKIFDLASEKYVGRFNPGKCASCDYFLEVLLDPSQHRSDMPSCLFQVNKTQEYTCQAKPDVKQSHPTRESPTPAHVLSVTPQMFNDNRITYSDVGKLIDLWQTTGLQVLTGLVCKQCLPQGPEAPSKPVKKKEKLKRINSNIAVVTDAPLQTPLYIIFTRLANWYSRTPLPFTYTSTSKT</sequence>
<evidence type="ECO:0000313" key="1">
    <source>
        <dbReference type="EMBL" id="PLW23646.1"/>
    </source>
</evidence>